<feature type="domain" description="SIS" evidence="5">
    <location>
        <begin position="137"/>
        <end position="277"/>
    </location>
</feature>
<dbReference type="Pfam" id="PF01380">
    <property type="entry name" value="SIS"/>
    <property type="match status" value="1"/>
</dbReference>
<evidence type="ECO:0000313" key="6">
    <source>
        <dbReference type="EMBL" id="GAA3931826.1"/>
    </source>
</evidence>
<gene>
    <name evidence="6" type="ORF">GCM10022383_08020</name>
</gene>
<dbReference type="SUPFAM" id="SSF46689">
    <property type="entry name" value="Homeodomain-like"/>
    <property type="match status" value="1"/>
</dbReference>
<feature type="domain" description="HTH rpiR-type" evidence="4">
    <location>
        <begin position="11"/>
        <end position="87"/>
    </location>
</feature>
<dbReference type="PROSITE" id="PS51464">
    <property type="entry name" value="SIS"/>
    <property type="match status" value="1"/>
</dbReference>
<dbReference type="Proteomes" id="UP001501591">
    <property type="component" value="Unassembled WGS sequence"/>
</dbReference>
<dbReference type="InterPro" id="IPR001347">
    <property type="entry name" value="SIS_dom"/>
</dbReference>
<dbReference type="PROSITE" id="PS51071">
    <property type="entry name" value="HTH_RPIR"/>
    <property type="match status" value="1"/>
</dbReference>
<dbReference type="Gene3D" id="1.10.10.10">
    <property type="entry name" value="Winged helix-like DNA-binding domain superfamily/Winged helix DNA-binding domain"/>
    <property type="match status" value="1"/>
</dbReference>
<comment type="caution">
    <text evidence="6">The sequence shown here is derived from an EMBL/GenBank/DDBJ whole genome shotgun (WGS) entry which is preliminary data.</text>
</comment>
<dbReference type="InterPro" id="IPR047640">
    <property type="entry name" value="RpiR-like"/>
</dbReference>
<proteinExistence type="predicted"/>
<dbReference type="PANTHER" id="PTHR30514:SF1">
    <property type="entry name" value="HTH-TYPE TRANSCRIPTIONAL REGULATOR HEXR-RELATED"/>
    <property type="match status" value="1"/>
</dbReference>
<evidence type="ECO:0000313" key="7">
    <source>
        <dbReference type="Proteomes" id="UP001501591"/>
    </source>
</evidence>
<reference evidence="7" key="1">
    <citation type="journal article" date="2019" name="Int. J. Syst. Evol. Microbiol.">
        <title>The Global Catalogue of Microorganisms (GCM) 10K type strain sequencing project: providing services to taxonomists for standard genome sequencing and annotation.</title>
        <authorList>
            <consortium name="The Broad Institute Genomics Platform"/>
            <consortium name="The Broad Institute Genome Sequencing Center for Infectious Disease"/>
            <person name="Wu L."/>
            <person name="Ma J."/>
        </authorList>
    </citation>
    <scope>NUCLEOTIDE SEQUENCE [LARGE SCALE GENOMIC DNA]</scope>
    <source>
        <strain evidence="7">JCM 17024</strain>
    </source>
</reference>
<dbReference type="Gene3D" id="3.40.50.10490">
    <property type="entry name" value="Glucose-6-phosphate isomerase like protein, domain 1"/>
    <property type="match status" value="1"/>
</dbReference>
<dbReference type="SUPFAM" id="SSF53697">
    <property type="entry name" value="SIS domain"/>
    <property type="match status" value="1"/>
</dbReference>
<protein>
    <submittedName>
        <fullName evidence="6">MurR/RpiR family transcriptional regulator</fullName>
    </submittedName>
</protein>
<evidence type="ECO:0000259" key="5">
    <source>
        <dbReference type="PROSITE" id="PS51464"/>
    </source>
</evidence>
<evidence type="ECO:0000256" key="2">
    <source>
        <dbReference type="ARBA" id="ARBA00023125"/>
    </source>
</evidence>
<keyword evidence="2" id="KW-0238">DNA-binding</keyword>
<dbReference type="PANTHER" id="PTHR30514">
    <property type="entry name" value="GLUCOKINASE"/>
    <property type="match status" value="1"/>
</dbReference>
<evidence type="ECO:0000259" key="4">
    <source>
        <dbReference type="PROSITE" id="PS51071"/>
    </source>
</evidence>
<evidence type="ECO:0000256" key="3">
    <source>
        <dbReference type="ARBA" id="ARBA00023163"/>
    </source>
</evidence>
<dbReference type="InterPro" id="IPR035472">
    <property type="entry name" value="RpiR-like_SIS"/>
</dbReference>
<sequence>MCTRWTMTNPDDILDLTQQALPGLRRSERSIADIVLAEPEAVERMTITELAARAGVSVATVARFCSAVGTTGFGDFKRRLTAAVTRASTELSRFGLSDTAVSATDTATEVISKVTMHELHAIQATAAAVDVGELEAIVAALIAAPRIDIYGSATSAIAGIDLQQKLLRLALAASHWSDPHLALTSASLLNPGSVALGISHSGLTVETVHAIATAKEAGATTVAITNYPDSPLARTADHVLCTVARETEYRSGAMSGRMAQLALVDFIFVRAAQLHREAVPGSDEARRRLLDAHRLRYDGGGFEQTGDDR</sequence>
<dbReference type="InterPro" id="IPR009057">
    <property type="entry name" value="Homeodomain-like_sf"/>
</dbReference>
<keyword evidence="1" id="KW-0805">Transcription regulation</keyword>
<dbReference type="InterPro" id="IPR036388">
    <property type="entry name" value="WH-like_DNA-bd_sf"/>
</dbReference>
<keyword evidence="3" id="KW-0804">Transcription</keyword>
<name>A0ABP7MWV5_9MICO</name>
<dbReference type="Pfam" id="PF01418">
    <property type="entry name" value="HTH_6"/>
    <property type="match status" value="1"/>
</dbReference>
<dbReference type="PROSITE" id="PS00356">
    <property type="entry name" value="HTH_LACI_1"/>
    <property type="match status" value="1"/>
</dbReference>
<keyword evidence="7" id="KW-1185">Reference proteome</keyword>
<dbReference type="InterPro" id="IPR000281">
    <property type="entry name" value="HTH_RpiR"/>
</dbReference>
<evidence type="ECO:0000256" key="1">
    <source>
        <dbReference type="ARBA" id="ARBA00023015"/>
    </source>
</evidence>
<dbReference type="EMBL" id="BAABCP010000001">
    <property type="protein sequence ID" value="GAA3931826.1"/>
    <property type="molecule type" value="Genomic_DNA"/>
</dbReference>
<dbReference type="CDD" id="cd05013">
    <property type="entry name" value="SIS_RpiR"/>
    <property type="match status" value="1"/>
</dbReference>
<dbReference type="InterPro" id="IPR046348">
    <property type="entry name" value="SIS_dom_sf"/>
</dbReference>
<accession>A0ABP7MWV5</accession>
<organism evidence="6 7">
    <name type="scientific">Microbacterium soli</name>
    <dbReference type="NCBI Taxonomy" id="446075"/>
    <lineage>
        <taxon>Bacteria</taxon>
        <taxon>Bacillati</taxon>
        <taxon>Actinomycetota</taxon>
        <taxon>Actinomycetes</taxon>
        <taxon>Micrococcales</taxon>
        <taxon>Microbacteriaceae</taxon>
        <taxon>Microbacterium</taxon>
    </lineage>
</organism>